<keyword evidence="3 9" id="KW-0285">Flavoprotein</keyword>
<evidence type="ECO:0000256" key="3">
    <source>
        <dbReference type="ARBA" id="ARBA00022630"/>
    </source>
</evidence>
<evidence type="ECO:0000256" key="7">
    <source>
        <dbReference type="ARBA" id="ARBA00023157"/>
    </source>
</evidence>
<keyword evidence="6 9" id="KW-0560">Oxidoreductase</keyword>
<dbReference type="KEGG" id="fso:Fsol_00289"/>
<comment type="similarity">
    <text evidence="1 9">Belongs to the class-II pyridine nucleotide-disulfide oxidoreductase family.</text>
</comment>
<dbReference type="InterPro" id="IPR005982">
    <property type="entry name" value="Thioredox_Rdtase"/>
</dbReference>
<keyword evidence="5 10" id="KW-0521">NADP</keyword>
<organism evidence="12 13">
    <name type="scientific">Candidatus Fokinia solitaria</name>
    <dbReference type="NCBI Taxonomy" id="1802984"/>
    <lineage>
        <taxon>Bacteria</taxon>
        <taxon>Pseudomonadati</taxon>
        <taxon>Pseudomonadota</taxon>
        <taxon>Alphaproteobacteria</taxon>
        <taxon>Rickettsiales</taxon>
        <taxon>Candidatus Midichloriaceae</taxon>
        <taxon>Candidatus Fokinia</taxon>
    </lineage>
</organism>
<dbReference type="Gene3D" id="3.50.50.60">
    <property type="entry name" value="FAD/NAD(P)-binding domain"/>
    <property type="match status" value="2"/>
</dbReference>
<comment type="catalytic activity">
    <reaction evidence="9">
        <text>[thioredoxin]-dithiol + NADP(+) = [thioredoxin]-disulfide + NADPH + H(+)</text>
        <dbReference type="Rhea" id="RHEA:20345"/>
        <dbReference type="Rhea" id="RHEA-COMP:10698"/>
        <dbReference type="Rhea" id="RHEA-COMP:10700"/>
        <dbReference type="ChEBI" id="CHEBI:15378"/>
        <dbReference type="ChEBI" id="CHEBI:29950"/>
        <dbReference type="ChEBI" id="CHEBI:50058"/>
        <dbReference type="ChEBI" id="CHEBI:57783"/>
        <dbReference type="ChEBI" id="CHEBI:58349"/>
        <dbReference type="EC" id="1.8.1.9"/>
    </reaction>
</comment>
<dbReference type="Pfam" id="PF07992">
    <property type="entry name" value="Pyr_redox_2"/>
    <property type="match status" value="1"/>
</dbReference>
<gene>
    <name evidence="12" type="ORF">Fsol_00289</name>
</gene>
<dbReference type="InterPro" id="IPR050097">
    <property type="entry name" value="Ferredoxin-NADP_redctase_2"/>
</dbReference>
<dbReference type="GO" id="GO:0005737">
    <property type="term" value="C:cytoplasm"/>
    <property type="evidence" value="ECO:0007669"/>
    <property type="project" value="InterPro"/>
</dbReference>
<dbReference type="EC" id="1.8.1.9" evidence="9"/>
<comment type="cofactor">
    <cofactor evidence="10">
        <name>FAD</name>
        <dbReference type="ChEBI" id="CHEBI:57692"/>
    </cofactor>
    <text evidence="10">Binds 1 FAD per subunit.</text>
</comment>
<dbReference type="GO" id="GO:0004791">
    <property type="term" value="F:thioredoxin-disulfide reductase (NADPH) activity"/>
    <property type="evidence" value="ECO:0007669"/>
    <property type="project" value="UniProtKB-UniRule"/>
</dbReference>
<reference evidence="12 13" key="1">
    <citation type="journal article" date="2018" name="Genome Biol. Evol.">
        <title>The Genome Sequence of "Candidatus Fokinia solitaria": Insights on Reductive Evolution in Rickettsiales.</title>
        <authorList>
            <person name="Floriano A.M."/>
            <person name="Castelli M."/>
            <person name="Krenek S."/>
            <person name="Berendonk T.U."/>
            <person name="Bazzocchi C."/>
            <person name="Petroni G."/>
            <person name="Sassera D."/>
        </authorList>
    </citation>
    <scope>NUCLEOTIDE SEQUENCE [LARGE SCALE GENOMIC DNA]</scope>
    <source>
        <strain evidence="12">Rio ETE_ALG 3VII</strain>
    </source>
</reference>
<dbReference type="InterPro" id="IPR023753">
    <property type="entry name" value="FAD/NAD-binding_dom"/>
</dbReference>
<dbReference type="EMBL" id="CP025989">
    <property type="protein sequence ID" value="AWD33088.1"/>
    <property type="molecule type" value="Genomic_DNA"/>
</dbReference>
<dbReference type="InterPro" id="IPR036188">
    <property type="entry name" value="FAD/NAD-bd_sf"/>
</dbReference>
<keyword evidence="7" id="KW-1015">Disulfide bond</keyword>
<feature type="domain" description="FAD/NAD(P)-binding" evidence="11">
    <location>
        <begin position="5"/>
        <end position="295"/>
    </location>
</feature>
<accession>A0A2U8BRX1</accession>
<keyword evidence="13" id="KW-1185">Reference proteome</keyword>
<dbReference type="AlphaFoldDB" id="A0A2U8BRX1"/>
<dbReference type="PANTHER" id="PTHR48105">
    <property type="entry name" value="THIOREDOXIN REDUCTASE 1-RELATED-RELATED"/>
    <property type="match status" value="1"/>
</dbReference>
<dbReference type="PROSITE" id="PS00573">
    <property type="entry name" value="PYRIDINE_REDOX_2"/>
    <property type="match status" value="1"/>
</dbReference>
<evidence type="ECO:0000256" key="9">
    <source>
        <dbReference type="RuleBase" id="RU003880"/>
    </source>
</evidence>
<name>A0A2U8BRX1_9RICK</name>
<evidence type="ECO:0000256" key="1">
    <source>
        <dbReference type="ARBA" id="ARBA00009333"/>
    </source>
</evidence>
<evidence type="ECO:0000259" key="11">
    <source>
        <dbReference type="Pfam" id="PF07992"/>
    </source>
</evidence>
<evidence type="ECO:0000256" key="10">
    <source>
        <dbReference type="RuleBase" id="RU003881"/>
    </source>
</evidence>
<evidence type="ECO:0000313" key="12">
    <source>
        <dbReference type="EMBL" id="AWD33088.1"/>
    </source>
</evidence>
<dbReference type="InterPro" id="IPR008255">
    <property type="entry name" value="Pyr_nucl-diS_OxRdtase_2_AS"/>
</dbReference>
<evidence type="ECO:0000313" key="13">
    <source>
        <dbReference type="Proteomes" id="UP000244519"/>
    </source>
</evidence>
<dbReference type="GO" id="GO:0019430">
    <property type="term" value="P:removal of superoxide radicals"/>
    <property type="evidence" value="ECO:0007669"/>
    <property type="project" value="UniProtKB-UniRule"/>
</dbReference>
<evidence type="ECO:0000256" key="2">
    <source>
        <dbReference type="ARBA" id="ARBA00018719"/>
    </source>
</evidence>
<evidence type="ECO:0000256" key="6">
    <source>
        <dbReference type="ARBA" id="ARBA00023002"/>
    </source>
</evidence>
<proteinExistence type="inferred from homology"/>
<dbReference type="SUPFAM" id="SSF51905">
    <property type="entry name" value="FAD/NAD(P)-binding domain"/>
    <property type="match status" value="1"/>
</dbReference>
<evidence type="ECO:0000256" key="5">
    <source>
        <dbReference type="ARBA" id="ARBA00022857"/>
    </source>
</evidence>
<evidence type="ECO:0000256" key="4">
    <source>
        <dbReference type="ARBA" id="ARBA00022827"/>
    </source>
</evidence>
<dbReference type="PRINTS" id="PR00469">
    <property type="entry name" value="PNDRDTASEII"/>
</dbReference>
<protein>
    <recommendedName>
        <fullName evidence="2 9">Thioredoxin reductase</fullName>
        <ecNumber evidence="9">1.8.1.9</ecNumber>
    </recommendedName>
</protein>
<comment type="subunit">
    <text evidence="9">Homodimer.</text>
</comment>
<dbReference type="PRINTS" id="PR00368">
    <property type="entry name" value="FADPNR"/>
</dbReference>
<dbReference type="Proteomes" id="UP000244519">
    <property type="component" value="Chromosome"/>
</dbReference>
<evidence type="ECO:0000256" key="8">
    <source>
        <dbReference type="ARBA" id="ARBA00023284"/>
    </source>
</evidence>
<keyword evidence="8 9" id="KW-0676">Redox-active center</keyword>
<keyword evidence="4 9" id="KW-0274">FAD</keyword>
<dbReference type="NCBIfam" id="TIGR01292">
    <property type="entry name" value="TRX_reduct"/>
    <property type="match status" value="1"/>
</dbReference>
<sequence length="311" mass="33387">MMKSKVLILGSGPAGYTAGIYAARACLDPILLTGSAKGGQLTTTTDVENYTGFPNPVQGTWLMEQMEKHAQNVGVKIVEDTATSVNLHTSPFEIVTEKKLQIHADTLIIATGAVAKWLHLPSEDKFKGYGVSGCATCDGFFYRGREVAVVGGGNTALEEALYLCNHASKVTIIHRRDTFRGDMTMQQRVLTHPKINIIWNHVVNEVIGDDNPKSVTALNIKNVITGAISTLPIHGVFIAIGHKPNTDLFHGKIDLDSDGYIKTQAGTSITSISGVFAAGDVQDKIYRQAITSAGSGCIAALDAERYLSKMP</sequence>